<dbReference type="EMBL" id="CACVKT020007264">
    <property type="protein sequence ID" value="CAC5406794.1"/>
    <property type="molecule type" value="Genomic_DNA"/>
</dbReference>
<dbReference type="PANTHER" id="PTHR15323">
    <property type="entry name" value="D123 PROTEIN"/>
    <property type="match status" value="1"/>
</dbReference>
<dbReference type="PANTHER" id="PTHR15323:SF6">
    <property type="entry name" value="CELL DIVISION CYCLE PROTEIN 123 HOMOLOG"/>
    <property type="match status" value="1"/>
</dbReference>
<accession>A0A6J8DI19</accession>
<evidence type="ECO:0000256" key="1">
    <source>
        <dbReference type="ARBA" id="ARBA00011047"/>
    </source>
</evidence>
<keyword evidence="3" id="KW-1185">Reference proteome</keyword>
<dbReference type="AlphaFoldDB" id="A0A6J8DI19"/>
<dbReference type="OrthoDB" id="360540at2759"/>
<dbReference type="Pfam" id="PF07065">
    <property type="entry name" value="D123"/>
    <property type="match status" value="1"/>
</dbReference>
<name>A0A6J8DI19_MYTCO</name>
<reference evidence="2 3" key="1">
    <citation type="submission" date="2020-06" db="EMBL/GenBank/DDBJ databases">
        <authorList>
            <person name="Li R."/>
            <person name="Bekaert M."/>
        </authorList>
    </citation>
    <scope>NUCLEOTIDE SEQUENCE [LARGE SCALE GENOMIC DNA]</scope>
    <source>
        <strain evidence="3">wild</strain>
    </source>
</reference>
<comment type="similarity">
    <text evidence="1">Belongs to the CDC123 family.</text>
</comment>
<evidence type="ECO:0000313" key="3">
    <source>
        <dbReference type="Proteomes" id="UP000507470"/>
    </source>
</evidence>
<proteinExistence type="inferred from homology"/>
<sequence>MAANLADQLKDVKLKKIKEPTCDFSGLKTSGYLTEDEIKDYDDNVLAANTEHWIHILQDVTFPTVTTPFHLEDAQLFIDVYTRLYENKDSSQSIDLDWETHLKDEEKRHVNTISERLEKAMSIYTIKGYAFVKLSSRSAKDAPLIQKRFKSLYESRLSDFGESEKGNENVKITCLLQAGFDALRVKRSFDVIDMFIRSERIFQDLLLAVKHKDKFNENFIIREFVDIDVDMEFRGFVFNGELNALSQYNYLLFSKRLNDKKEEIACKIREFFNSVVKPRLKAGEYFLQKFVIDFAVTSSGKKGSLDKLWVIEINPFLNTTDGALFSWEKERDILEGKQGFHVRIVQQAKPGSLTMMPQSIRELLNRRHQCDVTADSVKGNIDTELLTQNV</sequence>
<protein>
    <submittedName>
        <fullName evidence="2">Uncharacterized protein</fullName>
    </submittedName>
</protein>
<dbReference type="InterPro" id="IPR009772">
    <property type="entry name" value="CDC123"/>
</dbReference>
<evidence type="ECO:0000313" key="2">
    <source>
        <dbReference type="EMBL" id="CAC5406794.1"/>
    </source>
</evidence>
<organism evidence="2 3">
    <name type="scientific">Mytilus coruscus</name>
    <name type="common">Sea mussel</name>
    <dbReference type="NCBI Taxonomy" id="42192"/>
    <lineage>
        <taxon>Eukaryota</taxon>
        <taxon>Metazoa</taxon>
        <taxon>Spiralia</taxon>
        <taxon>Lophotrochozoa</taxon>
        <taxon>Mollusca</taxon>
        <taxon>Bivalvia</taxon>
        <taxon>Autobranchia</taxon>
        <taxon>Pteriomorphia</taxon>
        <taxon>Mytilida</taxon>
        <taxon>Mytiloidea</taxon>
        <taxon>Mytilidae</taxon>
        <taxon>Mytilinae</taxon>
        <taxon>Mytilus</taxon>
    </lineage>
</organism>
<dbReference type="GO" id="GO:0005737">
    <property type="term" value="C:cytoplasm"/>
    <property type="evidence" value="ECO:0007669"/>
    <property type="project" value="TreeGrafter"/>
</dbReference>
<dbReference type="Proteomes" id="UP000507470">
    <property type="component" value="Unassembled WGS sequence"/>
</dbReference>
<gene>
    <name evidence="2" type="ORF">MCOR_40330</name>
</gene>